<dbReference type="Proteomes" id="UP000298416">
    <property type="component" value="Unassembled WGS sequence"/>
</dbReference>
<evidence type="ECO:0000313" key="3">
    <source>
        <dbReference type="EMBL" id="KAG6408923.1"/>
    </source>
</evidence>
<evidence type="ECO:0000259" key="2">
    <source>
        <dbReference type="Pfam" id="PF00078"/>
    </source>
</evidence>
<sequence length="570" mass="64225">MRFELSGKPRDPCEDEWPPSTEETRATKKVKHREEAPLSDYRDRLISVEVTMEEIATGDGVKIMQFSVVVNLLGRSIGYKSLCLNLSQLWNMNAAKVVDMGCGYFLVQFAAELLRRSQPWMIVEKRKRQMRRNSENNIKENIMPTGGRFNVLQDANLVHQNDRDASLALVPMPLATCDTNVGQGPWTFTKNKGKLVTNGANKSEQRQQNEELVTKQPSMLDPRSHIVMRGDMCGSKNSGQGSTRAPEADRPDPDVEQRLTQAFVLLEPHISGKNADISIRRIGYPNSHGMEANGFSGGIWLLWDGFSHEASVSHLVRYQSDHRPLLLNLCSFSPSMVARPFRFIRAWMSHEKHNDFVIDNWGRGDTNVVYKLVTKTIATRLKKLMLVIVGPTQSSFVTGRHITDNIVIAQEAIHSMRSMKGNHGVIALKVDLEKVYDRVSWAFLYDTLNEAGLSEALIDVIMTCVSTSTMQIMWNGDMTDSFTPSRGLRQVCPLSPYLFVLCIERLAHGITKSVEAGDWKPFKKFSLLRILHMYWTSFAQAQDAVACPREEGGLGLRNLHLVNNAFGLTL</sequence>
<dbReference type="InterPro" id="IPR000477">
    <property type="entry name" value="RT_dom"/>
</dbReference>
<feature type="domain" description="Reverse transcriptase" evidence="2">
    <location>
        <begin position="367"/>
        <end position="513"/>
    </location>
</feature>
<dbReference type="PANTHER" id="PTHR31635">
    <property type="entry name" value="REVERSE TRANSCRIPTASE DOMAIN-CONTAINING PROTEIN-RELATED"/>
    <property type="match status" value="1"/>
</dbReference>
<reference evidence="3" key="1">
    <citation type="submission" date="2018-01" db="EMBL/GenBank/DDBJ databases">
        <authorList>
            <person name="Mao J.F."/>
        </authorList>
    </citation>
    <scope>NUCLEOTIDE SEQUENCE</scope>
    <source>
        <strain evidence="3">Huo1</strain>
        <tissue evidence="3">Leaf</tissue>
    </source>
</reference>
<reference evidence="3" key="2">
    <citation type="submission" date="2020-08" db="EMBL/GenBank/DDBJ databases">
        <title>Plant Genome Project.</title>
        <authorList>
            <person name="Zhang R.-G."/>
        </authorList>
    </citation>
    <scope>NUCLEOTIDE SEQUENCE</scope>
    <source>
        <strain evidence="3">Huo1</strain>
        <tissue evidence="3">Leaf</tissue>
    </source>
</reference>
<accession>A0A8X8X8S2</accession>
<dbReference type="PANTHER" id="PTHR31635:SF196">
    <property type="entry name" value="REVERSE TRANSCRIPTASE DOMAIN-CONTAINING PROTEIN-RELATED"/>
    <property type="match status" value="1"/>
</dbReference>
<feature type="region of interest" description="Disordered" evidence="1">
    <location>
        <begin position="231"/>
        <end position="253"/>
    </location>
</feature>
<organism evidence="3">
    <name type="scientific">Salvia splendens</name>
    <name type="common">Scarlet sage</name>
    <dbReference type="NCBI Taxonomy" id="180675"/>
    <lineage>
        <taxon>Eukaryota</taxon>
        <taxon>Viridiplantae</taxon>
        <taxon>Streptophyta</taxon>
        <taxon>Embryophyta</taxon>
        <taxon>Tracheophyta</taxon>
        <taxon>Spermatophyta</taxon>
        <taxon>Magnoliopsida</taxon>
        <taxon>eudicotyledons</taxon>
        <taxon>Gunneridae</taxon>
        <taxon>Pentapetalae</taxon>
        <taxon>asterids</taxon>
        <taxon>lamiids</taxon>
        <taxon>Lamiales</taxon>
        <taxon>Lamiaceae</taxon>
        <taxon>Nepetoideae</taxon>
        <taxon>Mentheae</taxon>
        <taxon>Salviinae</taxon>
        <taxon>Salvia</taxon>
        <taxon>Salvia subgen. Calosphace</taxon>
        <taxon>core Calosphace</taxon>
    </lineage>
</organism>
<evidence type="ECO:0000313" key="4">
    <source>
        <dbReference type="Proteomes" id="UP000298416"/>
    </source>
</evidence>
<evidence type="ECO:0000256" key="1">
    <source>
        <dbReference type="SAM" id="MobiDB-lite"/>
    </source>
</evidence>
<comment type="caution">
    <text evidence="3">The sequence shown here is derived from an EMBL/GenBank/DDBJ whole genome shotgun (WGS) entry which is preliminary data.</text>
</comment>
<gene>
    <name evidence="3" type="ORF">SASPL_131950</name>
</gene>
<dbReference type="AlphaFoldDB" id="A0A8X8X8S2"/>
<feature type="compositionally biased region" description="Basic and acidic residues" evidence="1">
    <location>
        <begin position="1"/>
        <end position="12"/>
    </location>
</feature>
<feature type="compositionally biased region" description="Basic and acidic residues" evidence="1">
    <location>
        <begin position="22"/>
        <end position="35"/>
    </location>
</feature>
<dbReference type="EMBL" id="PNBA02000011">
    <property type="protein sequence ID" value="KAG6408923.1"/>
    <property type="molecule type" value="Genomic_DNA"/>
</dbReference>
<proteinExistence type="predicted"/>
<name>A0A8X8X8S2_SALSN</name>
<dbReference type="Pfam" id="PF00078">
    <property type="entry name" value="RVT_1"/>
    <property type="match status" value="1"/>
</dbReference>
<protein>
    <recommendedName>
        <fullName evidence="2">Reverse transcriptase domain-containing protein</fullName>
    </recommendedName>
</protein>
<keyword evidence="4" id="KW-1185">Reference proteome</keyword>
<feature type="region of interest" description="Disordered" evidence="1">
    <location>
        <begin position="1"/>
        <end position="35"/>
    </location>
</feature>